<dbReference type="AlphaFoldDB" id="A0A9N9BX61"/>
<evidence type="ECO:0000313" key="2">
    <source>
        <dbReference type="EMBL" id="CAG8579822.1"/>
    </source>
</evidence>
<keyword evidence="1" id="KW-0472">Membrane</keyword>
<accession>A0A9N9BX61</accession>
<evidence type="ECO:0000256" key="1">
    <source>
        <dbReference type="SAM" id="Phobius"/>
    </source>
</evidence>
<proteinExistence type="predicted"/>
<dbReference type="Proteomes" id="UP000789759">
    <property type="component" value="Unassembled WGS sequence"/>
</dbReference>
<protein>
    <submittedName>
        <fullName evidence="2">21709_t:CDS:1</fullName>
    </submittedName>
</protein>
<feature type="transmembrane region" description="Helical" evidence="1">
    <location>
        <begin position="15"/>
        <end position="37"/>
    </location>
</feature>
<keyword evidence="1" id="KW-0812">Transmembrane</keyword>
<organism evidence="2 3">
    <name type="scientific">Cetraspora pellucida</name>
    <dbReference type="NCBI Taxonomy" id="1433469"/>
    <lineage>
        <taxon>Eukaryota</taxon>
        <taxon>Fungi</taxon>
        <taxon>Fungi incertae sedis</taxon>
        <taxon>Mucoromycota</taxon>
        <taxon>Glomeromycotina</taxon>
        <taxon>Glomeromycetes</taxon>
        <taxon>Diversisporales</taxon>
        <taxon>Gigasporaceae</taxon>
        <taxon>Cetraspora</taxon>
    </lineage>
</organism>
<evidence type="ECO:0000313" key="3">
    <source>
        <dbReference type="Proteomes" id="UP000789759"/>
    </source>
</evidence>
<comment type="caution">
    <text evidence="2">The sequence shown here is derived from an EMBL/GenBank/DDBJ whole genome shotgun (WGS) entry which is preliminary data.</text>
</comment>
<keyword evidence="1" id="KW-1133">Transmembrane helix</keyword>
<dbReference type="EMBL" id="CAJVQA010003648">
    <property type="protein sequence ID" value="CAG8579822.1"/>
    <property type="molecule type" value="Genomic_DNA"/>
</dbReference>
<keyword evidence="3" id="KW-1185">Reference proteome</keyword>
<reference evidence="2" key="1">
    <citation type="submission" date="2021-06" db="EMBL/GenBank/DDBJ databases">
        <authorList>
            <person name="Kallberg Y."/>
            <person name="Tangrot J."/>
            <person name="Rosling A."/>
        </authorList>
    </citation>
    <scope>NUCLEOTIDE SEQUENCE</scope>
    <source>
        <strain evidence="2">FL966</strain>
    </source>
</reference>
<gene>
    <name evidence="2" type="ORF">CPELLU_LOCUS6034</name>
</gene>
<name>A0A9N9BX61_9GLOM</name>
<sequence>MGWCLLPPYLRLKKGANIVLTWCGLNANYRMLVFVLLRNAKLVA</sequence>